<evidence type="ECO:0000256" key="3">
    <source>
        <dbReference type="ARBA" id="ARBA00023163"/>
    </source>
</evidence>
<keyword evidence="3" id="KW-0804">Transcription</keyword>
<evidence type="ECO:0000313" key="7">
    <source>
        <dbReference type="Proteomes" id="UP000320011"/>
    </source>
</evidence>
<dbReference type="GO" id="GO:0003677">
    <property type="term" value="F:DNA binding"/>
    <property type="evidence" value="ECO:0007669"/>
    <property type="project" value="UniProtKB-UniRule"/>
</dbReference>
<evidence type="ECO:0000313" key="6">
    <source>
        <dbReference type="EMBL" id="TVT31203.1"/>
    </source>
</evidence>
<dbReference type="Pfam" id="PF00440">
    <property type="entry name" value="TetR_N"/>
    <property type="match status" value="1"/>
</dbReference>
<comment type="caution">
    <text evidence="6">The sequence shown here is derived from an EMBL/GenBank/DDBJ whole genome shotgun (WGS) entry which is preliminary data.</text>
</comment>
<gene>
    <name evidence="6" type="ORF">FNH05_28535</name>
</gene>
<dbReference type="Proteomes" id="UP000320011">
    <property type="component" value="Unassembled WGS sequence"/>
</dbReference>
<protein>
    <submittedName>
        <fullName evidence="6">TetR/AcrR family transcriptional regulator</fullName>
    </submittedName>
</protein>
<dbReference type="SUPFAM" id="SSF46689">
    <property type="entry name" value="Homeodomain-like"/>
    <property type="match status" value="1"/>
</dbReference>
<dbReference type="AlphaFoldDB" id="A0A558B3Z3"/>
<dbReference type="PROSITE" id="PS50977">
    <property type="entry name" value="HTH_TETR_2"/>
    <property type="match status" value="1"/>
</dbReference>
<feature type="DNA-binding region" description="H-T-H motif" evidence="4">
    <location>
        <begin position="27"/>
        <end position="46"/>
    </location>
</feature>
<dbReference type="PANTHER" id="PTHR47506:SF1">
    <property type="entry name" value="HTH-TYPE TRANSCRIPTIONAL REGULATOR YJDC"/>
    <property type="match status" value="1"/>
</dbReference>
<proteinExistence type="predicted"/>
<evidence type="ECO:0000259" key="5">
    <source>
        <dbReference type="PROSITE" id="PS50977"/>
    </source>
</evidence>
<reference evidence="6 7" key="1">
    <citation type="submission" date="2019-07" db="EMBL/GenBank/DDBJ databases">
        <authorList>
            <person name="Duangmal K."/>
            <person name="Teo W.F.A."/>
        </authorList>
    </citation>
    <scope>NUCLEOTIDE SEQUENCE [LARGE SCALE GENOMIC DNA]</scope>
    <source>
        <strain evidence="6 7">TBRC 6029</strain>
    </source>
</reference>
<accession>A0A558B3Z3</accession>
<sequence length="185" mass="20427">MSGQQRREQLLELAAEEFARAGLHGTSTETLARRAGITQTYVFRLFGSKKALFLQVVRQAFGRLVEGMDQAAEQGTDDPLAAMGLFYDRALADRTGLLVQLQAFAACGDPEVRTVVREQMARMWAVTAERSALPPVAVKTFLAYGMLLNTAAALEVDEVDAEWAHGIRTRIQAGLFDHLTEENNR</sequence>
<keyword evidence="7" id="KW-1185">Reference proteome</keyword>
<reference evidence="6 7" key="2">
    <citation type="submission" date="2019-08" db="EMBL/GenBank/DDBJ databases">
        <title>Amycolatopsis acidicola sp. nov., isolated from peat swamp forest soil.</title>
        <authorList>
            <person name="Srisuk N."/>
        </authorList>
    </citation>
    <scope>NUCLEOTIDE SEQUENCE [LARGE SCALE GENOMIC DNA]</scope>
    <source>
        <strain evidence="6 7">TBRC 6029</strain>
    </source>
</reference>
<evidence type="ECO:0000256" key="2">
    <source>
        <dbReference type="ARBA" id="ARBA00023125"/>
    </source>
</evidence>
<dbReference type="InterPro" id="IPR001647">
    <property type="entry name" value="HTH_TetR"/>
</dbReference>
<evidence type="ECO:0000256" key="1">
    <source>
        <dbReference type="ARBA" id="ARBA00023015"/>
    </source>
</evidence>
<name>A0A558B3Z3_9PSEU</name>
<dbReference type="OrthoDB" id="3691941at2"/>
<dbReference type="EMBL" id="VJWX01000396">
    <property type="protein sequence ID" value="TVT31203.1"/>
    <property type="molecule type" value="Genomic_DNA"/>
</dbReference>
<keyword evidence="1" id="KW-0805">Transcription regulation</keyword>
<feature type="domain" description="HTH tetR-type" evidence="5">
    <location>
        <begin position="4"/>
        <end position="64"/>
    </location>
</feature>
<dbReference type="Gene3D" id="1.10.357.10">
    <property type="entry name" value="Tetracycline Repressor, domain 2"/>
    <property type="match status" value="1"/>
</dbReference>
<dbReference type="InterPro" id="IPR009057">
    <property type="entry name" value="Homeodomain-like_sf"/>
</dbReference>
<dbReference type="PANTHER" id="PTHR47506">
    <property type="entry name" value="TRANSCRIPTIONAL REGULATORY PROTEIN"/>
    <property type="match status" value="1"/>
</dbReference>
<organism evidence="6 7">
    <name type="scientific">Amycolatopsis rhizosphaerae</name>
    <dbReference type="NCBI Taxonomy" id="2053003"/>
    <lineage>
        <taxon>Bacteria</taxon>
        <taxon>Bacillati</taxon>
        <taxon>Actinomycetota</taxon>
        <taxon>Actinomycetes</taxon>
        <taxon>Pseudonocardiales</taxon>
        <taxon>Pseudonocardiaceae</taxon>
        <taxon>Amycolatopsis</taxon>
    </lineage>
</organism>
<keyword evidence="2 4" id="KW-0238">DNA-binding</keyword>
<evidence type="ECO:0000256" key="4">
    <source>
        <dbReference type="PROSITE-ProRule" id="PRU00335"/>
    </source>
</evidence>
<dbReference type="PRINTS" id="PR00455">
    <property type="entry name" value="HTHTETR"/>
</dbReference>